<dbReference type="SUPFAM" id="SSF82171">
    <property type="entry name" value="DPP6 N-terminal domain-like"/>
    <property type="match status" value="1"/>
</dbReference>
<dbReference type="Pfam" id="PF07494">
    <property type="entry name" value="Reg_prop"/>
    <property type="match status" value="1"/>
</dbReference>
<gene>
    <name evidence="2" type="ORF">C7447_101278</name>
</gene>
<dbReference type="Proteomes" id="UP000323136">
    <property type="component" value="Unassembled WGS sequence"/>
</dbReference>
<dbReference type="Gene3D" id="2.130.10.10">
    <property type="entry name" value="YVTN repeat-like/Quinoprotein amine dehydrogenase"/>
    <property type="match status" value="2"/>
</dbReference>
<dbReference type="EMBL" id="VNIA01000001">
    <property type="protein sequence ID" value="TYP99674.1"/>
    <property type="molecule type" value="Genomic_DNA"/>
</dbReference>
<reference evidence="2 3" key="1">
    <citation type="submission" date="2019-07" db="EMBL/GenBank/DDBJ databases">
        <title>Genomic Encyclopedia of Type Strains, Phase IV (KMG-IV): sequencing the most valuable type-strain genomes for metagenomic binning, comparative biology and taxonomic classification.</title>
        <authorList>
            <person name="Goeker M."/>
        </authorList>
    </citation>
    <scope>NUCLEOTIDE SEQUENCE [LARGE SCALE GENOMIC DNA]</scope>
    <source>
        <strain evidence="2 3">DSM 18961</strain>
    </source>
</reference>
<dbReference type="Pfam" id="PF21544">
    <property type="entry name" value="PorZ_N_b_propeller"/>
    <property type="match status" value="1"/>
</dbReference>
<keyword evidence="3" id="KW-1185">Reference proteome</keyword>
<evidence type="ECO:0000313" key="3">
    <source>
        <dbReference type="Proteomes" id="UP000323136"/>
    </source>
</evidence>
<sequence length="788" mass="87631">MYRFLSLLLNIFDFDMKKIILFFILFFTLITYSQTDFSNRWEDFFSYNNVKDFITSNEVLYALTDNAVFTYNLQTQETEKLSSVNGLSGETTSAIHYSQNSNRLVIGYENGLLEVVDEDGRITISPDITNFNQSGLKRINSIYEYNNKLYLATSFAVVVYDIENLEFGDTYFIGAGSSDVNVNQITVLGNEIYAATSNGIYVADINNPNLIDSNNWNLRFAGDYQKIIQFGTNVYAVSNQSISRISGGSVTQMLNFTENIRDIKLSENKLIVSLPKRVIVYNFSLLQIGENISTQEFDFSLNSANINNGNLLLGTNEFGILSSSISSQSYTEIHPEGPLSNEVFSIDAYNNNLWIVYGGYDATYTPVQKRQGYTHFNGENWINTKFDPNQPNGDLVHVTIDKTKENRVFISSFGDTDQINTALTGGLLEVEDDQEIMFYNHLNSPLEDIVPNDPSRITIRVSGTMFDRNGNLWLTNLISDFRLKKLSPSGQWTNYNINDLFLINRAGMNEIIMDNSNSLWIGTRGNGVCIYNENGDRKRALTTEPTKGSLPHLNVRTVAVDKNNRIWLGTLSGMVVFNNAAGIFDANIYDAEPIIILDDGIPKKLLGNQTINSIVVDGANNKWFGTDNGGVLNTNPNGQTTLANFSKDNSPLPSNKILKISVDETTGKVYFATNKGIVAYNSQVSPFGDELGEVYAYPNPVLKNHNSVTIDGRNGAHLPKGTNVKILDVSGNLVYESNVLEGEQLQGGKVVWNKRNLAGNKVASGVYIVLLANEDGSETSTTKIAIVN</sequence>
<comment type="caution">
    <text evidence="2">The sequence shown here is derived from an EMBL/GenBank/DDBJ whole genome shotgun (WGS) entry which is preliminary data.</text>
</comment>
<organism evidence="2 3">
    <name type="scientific">Tenacibaculum adriaticum</name>
    <dbReference type="NCBI Taxonomy" id="413713"/>
    <lineage>
        <taxon>Bacteria</taxon>
        <taxon>Pseudomonadati</taxon>
        <taxon>Bacteroidota</taxon>
        <taxon>Flavobacteriia</taxon>
        <taxon>Flavobacteriales</taxon>
        <taxon>Flavobacteriaceae</taxon>
        <taxon>Tenacibaculum</taxon>
    </lineage>
</organism>
<dbReference type="InterPro" id="IPR015943">
    <property type="entry name" value="WD40/YVTN_repeat-like_dom_sf"/>
</dbReference>
<dbReference type="SUPFAM" id="SSF63829">
    <property type="entry name" value="Calcium-dependent phosphotriesterase"/>
    <property type="match status" value="2"/>
</dbReference>
<name>A0A5S5DVD1_9FLAO</name>
<dbReference type="InterPro" id="IPR048954">
    <property type="entry name" value="PorZ_N"/>
</dbReference>
<dbReference type="AlphaFoldDB" id="A0A5S5DVD1"/>
<accession>A0A5S5DVD1</accession>
<protein>
    <submittedName>
        <fullName evidence="2">Putative secreted protein (Por secretion system target)</fullName>
    </submittedName>
</protein>
<feature type="domain" description="PorZ N-terminal beta-propeller" evidence="1">
    <location>
        <begin position="60"/>
        <end position="217"/>
    </location>
</feature>
<dbReference type="InterPro" id="IPR011110">
    <property type="entry name" value="Reg_prop"/>
</dbReference>
<dbReference type="RefSeq" id="WP_246142998.1">
    <property type="nucleotide sequence ID" value="NZ_VNIA01000001.1"/>
</dbReference>
<dbReference type="Gene3D" id="2.60.40.4070">
    <property type="match status" value="1"/>
</dbReference>
<proteinExistence type="predicted"/>
<evidence type="ECO:0000259" key="1">
    <source>
        <dbReference type="Pfam" id="PF21544"/>
    </source>
</evidence>
<evidence type="ECO:0000313" key="2">
    <source>
        <dbReference type="EMBL" id="TYP99674.1"/>
    </source>
</evidence>